<proteinExistence type="predicted"/>
<comment type="caution">
    <text evidence="5">The sequence shown here is derived from an EMBL/GenBank/DDBJ whole genome shotgun (WGS) entry which is preliminary data.</text>
</comment>
<keyword evidence="3" id="KW-0812">Transmembrane</keyword>
<protein>
    <recommendedName>
        <fullName evidence="4">Glycosyltransferase 2-like domain-containing protein</fullName>
    </recommendedName>
</protein>
<accession>A0A2R7Y233</accession>
<dbReference type="InterPro" id="IPR029044">
    <property type="entry name" value="Nucleotide-diphossugar_trans"/>
</dbReference>
<keyword evidence="3" id="KW-1133">Transmembrane helix</keyword>
<evidence type="ECO:0000256" key="3">
    <source>
        <dbReference type="SAM" id="Phobius"/>
    </source>
</evidence>
<dbReference type="PANTHER" id="PTHR43630">
    <property type="entry name" value="POLY-BETA-1,6-N-ACETYL-D-GLUCOSAMINE SYNTHASE"/>
    <property type="match status" value="1"/>
</dbReference>
<dbReference type="InterPro" id="IPR001173">
    <property type="entry name" value="Glyco_trans_2-like"/>
</dbReference>
<name>A0A2R7Y233_9CREN</name>
<dbReference type="EMBL" id="NBVN01000008">
    <property type="protein sequence ID" value="PUA31610.1"/>
    <property type="molecule type" value="Genomic_DNA"/>
</dbReference>
<evidence type="ECO:0000313" key="5">
    <source>
        <dbReference type="EMBL" id="PUA31610.1"/>
    </source>
</evidence>
<sequence>MASELTALDTIALALTLIHFTTPVTYYCYLKKKYLSKPWGLSINPGFQPRVTIIIPTYMGAKYIASRLDNIREQNYPSDKVEIIVVDSASSDGTREIVEKWIKQNPDIRAKLVLEPERRGKLSAVLEGLKHISSDSEIVILTDDDCLWEKNALKNVVKYIADPLVGVVSGSIRYLGSEGVHNVYRDFYNVIRVAESKWWSTPVHNGPLLAFRKSILGRIGLPTFPGADDSAFASFIAFAGYRAIQADDVWVYEPLARRQHKRMIRRAVHLVAYFTRLKKYAKTRGVYVKTEFDRIWHIEAYLHTINPIPLVVAAVLLIASSAGGSILAIVMLIMGVALLALKPYRAWMLNQLYLLVAIFKSIAAREEVWSR</sequence>
<dbReference type="AlphaFoldDB" id="A0A2R7Y233"/>
<feature type="transmembrane region" description="Helical" evidence="3">
    <location>
        <begin position="6"/>
        <end position="29"/>
    </location>
</feature>
<feature type="transmembrane region" description="Helical" evidence="3">
    <location>
        <begin position="346"/>
        <end position="363"/>
    </location>
</feature>
<gene>
    <name evidence="5" type="ORF">B7O98_08920</name>
</gene>
<dbReference type="SUPFAM" id="SSF53448">
    <property type="entry name" value="Nucleotide-diphospho-sugar transferases"/>
    <property type="match status" value="1"/>
</dbReference>
<dbReference type="GO" id="GO:0016757">
    <property type="term" value="F:glycosyltransferase activity"/>
    <property type="evidence" value="ECO:0007669"/>
    <property type="project" value="UniProtKB-KW"/>
</dbReference>
<evidence type="ECO:0000256" key="2">
    <source>
        <dbReference type="ARBA" id="ARBA00022679"/>
    </source>
</evidence>
<reference evidence="5 6" key="1">
    <citation type="journal article" date="2018" name="Syst. Appl. Microbiol.">
        <title>A new symbiotic nanoarchaeote (Candidatus Nanoclepta minutus) and its host (Zestosphaera tikiterensis gen. nov., sp. nov.) from a New Zealand hot spring.</title>
        <authorList>
            <person name="St John E."/>
            <person name="Liu Y."/>
            <person name="Podar M."/>
            <person name="Stott M.B."/>
            <person name="Meneghin J."/>
            <person name="Chen Z."/>
            <person name="Lagutin K."/>
            <person name="Mitchell K."/>
            <person name="Reysenbach A.L."/>
        </authorList>
    </citation>
    <scope>NUCLEOTIDE SEQUENCE [LARGE SCALE GENOMIC DNA]</scope>
    <source>
        <strain evidence="5">NZ3</strain>
    </source>
</reference>
<dbReference type="PANTHER" id="PTHR43630:SF1">
    <property type="entry name" value="POLY-BETA-1,6-N-ACETYL-D-GLUCOSAMINE SYNTHASE"/>
    <property type="match status" value="1"/>
</dbReference>
<keyword evidence="2" id="KW-0808">Transferase</keyword>
<evidence type="ECO:0000313" key="6">
    <source>
        <dbReference type="Proteomes" id="UP000244093"/>
    </source>
</evidence>
<dbReference type="Proteomes" id="UP000244093">
    <property type="component" value="Unassembled WGS sequence"/>
</dbReference>
<feature type="transmembrane region" description="Helical" evidence="3">
    <location>
        <begin position="310"/>
        <end position="340"/>
    </location>
</feature>
<organism evidence="5 6">
    <name type="scientific">Zestosphaera tikiterensis</name>
    <dbReference type="NCBI Taxonomy" id="1973259"/>
    <lineage>
        <taxon>Archaea</taxon>
        <taxon>Thermoproteota</taxon>
        <taxon>Thermoprotei</taxon>
        <taxon>Desulfurococcales</taxon>
        <taxon>Desulfurococcaceae</taxon>
        <taxon>Zestosphaera</taxon>
    </lineage>
</organism>
<evidence type="ECO:0000259" key="4">
    <source>
        <dbReference type="Pfam" id="PF00535"/>
    </source>
</evidence>
<dbReference type="Gene3D" id="3.90.550.10">
    <property type="entry name" value="Spore Coat Polysaccharide Biosynthesis Protein SpsA, Chain A"/>
    <property type="match status" value="1"/>
</dbReference>
<keyword evidence="1" id="KW-0328">Glycosyltransferase</keyword>
<keyword evidence="3" id="KW-0472">Membrane</keyword>
<evidence type="ECO:0000256" key="1">
    <source>
        <dbReference type="ARBA" id="ARBA00022676"/>
    </source>
</evidence>
<feature type="domain" description="Glycosyltransferase 2-like" evidence="4">
    <location>
        <begin position="52"/>
        <end position="217"/>
    </location>
</feature>
<dbReference type="Pfam" id="PF00535">
    <property type="entry name" value="Glycos_transf_2"/>
    <property type="match status" value="1"/>
</dbReference>